<protein>
    <submittedName>
        <fullName evidence="1">Uncharacterized protein</fullName>
    </submittedName>
</protein>
<name>V3ZL94_LOTGI</name>
<dbReference type="CTD" id="20233488"/>
<dbReference type="GeneID" id="20233488"/>
<dbReference type="Proteomes" id="UP000030746">
    <property type="component" value="Unassembled WGS sequence"/>
</dbReference>
<keyword evidence="2" id="KW-1185">Reference proteome</keyword>
<dbReference type="AlphaFoldDB" id="V3ZL94"/>
<dbReference type="HOGENOM" id="CLU_2984986_0_0_1"/>
<feature type="non-terminal residue" evidence="1">
    <location>
        <position position="1"/>
    </location>
</feature>
<evidence type="ECO:0000313" key="1">
    <source>
        <dbReference type="EMBL" id="ESO83180.1"/>
    </source>
</evidence>
<organism evidence="1 2">
    <name type="scientific">Lottia gigantea</name>
    <name type="common">Giant owl limpet</name>
    <dbReference type="NCBI Taxonomy" id="225164"/>
    <lineage>
        <taxon>Eukaryota</taxon>
        <taxon>Metazoa</taxon>
        <taxon>Spiralia</taxon>
        <taxon>Lophotrochozoa</taxon>
        <taxon>Mollusca</taxon>
        <taxon>Gastropoda</taxon>
        <taxon>Patellogastropoda</taxon>
        <taxon>Lottioidea</taxon>
        <taxon>Lottiidae</taxon>
        <taxon>Lottia</taxon>
    </lineage>
</organism>
<dbReference type="EMBL" id="KB203771">
    <property type="protein sequence ID" value="ESO83180.1"/>
    <property type="molecule type" value="Genomic_DNA"/>
</dbReference>
<proteinExistence type="predicted"/>
<dbReference type="KEGG" id="lgi:LOTGIDRAFT_133818"/>
<reference evidence="1 2" key="1">
    <citation type="journal article" date="2013" name="Nature">
        <title>Insights into bilaterian evolution from three spiralian genomes.</title>
        <authorList>
            <person name="Simakov O."/>
            <person name="Marletaz F."/>
            <person name="Cho S.J."/>
            <person name="Edsinger-Gonzales E."/>
            <person name="Havlak P."/>
            <person name="Hellsten U."/>
            <person name="Kuo D.H."/>
            <person name="Larsson T."/>
            <person name="Lv J."/>
            <person name="Arendt D."/>
            <person name="Savage R."/>
            <person name="Osoegawa K."/>
            <person name="de Jong P."/>
            <person name="Grimwood J."/>
            <person name="Chapman J.A."/>
            <person name="Shapiro H."/>
            <person name="Aerts A."/>
            <person name="Otillar R.P."/>
            <person name="Terry A.Y."/>
            <person name="Boore J.L."/>
            <person name="Grigoriev I.V."/>
            <person name="Lindberg D.R."/>
            <person name="Seaver E.C."/>
            <person name="Weisblat D.A."/>
            <person name="Putnam N.H."/>
            <person name="Rokhsar D.S."/>
        </authorList>
    </citation>
    <scope>NUCLEOTIDE SEQUENCE [LARGE SCALE GENOMIC DNA]</scope>
</reference>
<dbReference type="RefSeq" id="XP_009066130.1">
    <property type="nucleotide sequence ID" value="XM_009067882.1"/>
</dbReference>
<evidence type="ECO:0000313" key="2">
    <source>
        <dbReference type="Proteomes" id="UP000030746"/>
    </source>
</evidence>
<gene>
    <name evidence="1" type="ORF">LOTGIDRAFT_133818</name>
</gene>
<accession>V3ZL94</accession>
<sequence>NHTFYCIKIILFTALKSYFLQHSNHTFYSIQIIHFTVLNHTFYHVKSYSLLFFTMLKS</sequence>